<keyword evidence="6" id="KW-1185">Reference proteome</keyword>
<evidence type="ECO:0000256" key="4">
    <source>
        <dbReference type="ARBA" id="ARBA00023157"/>
    </source>
</evidence>
<dbReference type="SUPFAM" id="SSF50494">
    <property type="entry name" value="Trypsin-like serine proteases"/>
    <property type="match status" value="1"/>
</dbReference>
<dbReference type="InParanoid" id="A0A7E5VLL7"/>
<gene>
    <name evidence="7" type="primary">LOC113494905</name>
</gene>
<sequence>MISFDLFTLKLLIIYHPYFNVNFVITVGFSQRRIVKGVRTHGQKRYMVYLIKSRESTDVYDSWLCGGALVTTTQILTSAACIIEIDNIYAIAGYRKYVNGRDIDRDNCTRLKKQRVVKIRVPREHIANYKGYTNSTQWMTLDIGVATVEKPYDFDDVSFKIYCSYIPTTIPINYNTHVDEKVGTNVVALGWGRDRGSITRDLVDRNSDTLREASIKIKEKEYCIQKFRGNALSGIIEKYMICAHGKGLLDGEGLIIEDSDKKSQKNCDELRSLTDRYDECLEDSVNPSFRSIKEVLNGTVGDLQKKNATHLNTPKPEVVVSRRQGICQNDHGGPLIAWVGSTELLIGVAVNSLYDVNFDCVGPYLFTSTSVAGQIVRCLLASEDLTRRNCPEAEIDGYNIFEEYVHSPQNGLIARTNVAPFPPSNENDSFSSIEVITL</sequence>
<evidence type="ECO:0000313" key="6">
    <source>
        <dbReference type="Proteomes" id="UP000322000"/>
    </source>
</evidence>
<organism evidence="6 7">
    <name type="scientific">Trichoplusia ni</name>
    <name type="common">Cabbage looper</name>
    <dbReference type="NCBI Taxonomy" id="7111"/>
    <lineage>
        <taxon>Eukaryota</taxon>
        <taxon>Metazoa</taxon>
        <taxon>Ecdysozoa</taxon>
        <taxon>Arthropoda</taxon>
        <taxon>Hexapoda</taxon>
        <taxon>Insecta</taxon>
        <taxon>Pterygota</taxon>
        <taxon>Neoptera</taxon>
        <taxon>Endopterygota</taxon>
        <taxon>Lepidoptera</taxon>
        <taxon>Glossata</taxon>
        <taxon>Ditrysia</taxon>
        <taxon>Noctuoidea</taxon>
        <taxon>Noctuidae</taxon>
        <taxon>Plusiinae</taxon>
        <taxon>Trichoplusia</taxon>
    </lineage>
</organism>
<dbReference type="RefSeq" id="XP_026729223.1">
    <property type="nucleotide sequence ID" value="XM_026873422.1"/>
</dbReference>
<dbReference type="Gene3D" id="2.40.10.10">
    <property type="entry name" value="Trypsin-like serine proteases"/>
    <property type="match status" value="2"/>
</dbReference>
<keyword evidence="2" id="KW-0378">Hydrolase</keyword>
<dbReference type="InterPro" id="IPR043504">
    <property type="entry name" value="Peptidase_S1_PA_chymotrypsin"/>
</dbReference>
<dbReference type="AlphaFoldDB" id="A0A7E5VLL7"/>
<dbReference type="Proteomes" id="UP000322000">
    <property type="component" value="Chromosome 6"/>
</dbReference>
<proteinExistence type="predicted"/>
<dbReference type="PROSITE" id="PS50240">
    <property type="entry name" value="TRYPSIN_DOM"/>
    <property type="match status" value="1"/>
</dbReference>
<evidence type="ECO:0000256" key="3">
    <source>
        <dbReference type="ARBA" id="ARBA00022825"/>
    </source>
</evidence>
<protein>
    <submittedName>
        <fullName evidence="7">Uncharacterized protein LOC113494905 isoform X1</fullName>
    </submittedName>
</protein>
<accession>A0A7E5VLL7</accession>
<keyword evidence="3" id="KW-0720">Serine protease</keyword>
<dbReference type="OrthoDB" id="7422296at2759"/>
<evidence type="ECO:0000313" key="7">
    <source>
        <dbReference type="RefSeq" id="XP_026729223.1"/>
    </source>
</evidence>
<dbReference type="KEGG" id="tnl:113494905"/>
<dbReference type="PANTHER" id="PTHR24276:SF98">
    <property type="entry name" value="FI18310P1-RELATED"/>
    <property type="match status" value="1"/>
</dbReference>
<dbReference type="GO" id="GO:0006508">
    <property type="term" value="P:proteolysis"/>
    <property type="evidence" value="ECO:0007669"/>
    <property type="project" value="UniProtKB-KW"/>
</dbReference>
<keyword evidence="4" id="KW-1015">Disulfide bond</keyword>
<dbReference type="InterPro" id="IPR001254">
    <property type="entry name" value="Trypsin_dom"/>
</dbReference>
<evidence type="ECO:0000256" key="1">
    <source>
        <dbReference type="ARBA" id="ARBA00022670"/>
    </source>
</evidence>
<evidence type="ECO:0000259" key="5">
    <source>
        <dbReference type="PROSITE" id="PS50240"/>
    </source>
</evidence>
<dbReference type="InterPro" id="IPR009003">
    <property type="entry name" value="Peptidase_S1_PA"/>
</dbReference>
<evidence type="ECO:0000256" key="2">
    <source>
        <dbReference type="ARBA" id="ARBA00022801"/>
    </source>
</evidence>
<dbReference type="InterPro" id="IPR050430">
    <property type="entry name" value="Peptidase_S1"/>
</dbReference>
<dbReference type="GeneID" id="113494905"/>
<dbReference type="PANTHER" id="PTHR24276">
    <property type="entry name" value="POLYSERASE-RELATED"/>
    <property type="match status" value="1"/>
</dbReference>
<feature type="domain" description="Peptidase S1" evidence="5">
    <location>
        <begin position="34"/>
        <end position="410"/>
    </location>
</feature>
<dbReference type="Pfam" id="PF00089">
    <property type="entry name" value="Trypsin"/>
    <property type="match status" value="1"/>
</dbReference>
<name>A0A7E5VLL7_TRINI</name>
<reference evidence="7" key="1">
    <citation type="submission" date="2025-08" db="UniProtKB">
        <authorList>
            <consortium name="RefSeq"/>
        </authorList>
    </citation>
    <scope>IDENTIFICATION</scope>
</reference>
<dbReference type="GO" id="GO:0004252">
    <property type="term" value="F:serine-type endopeptidase activity"/>
    <property type="evidence" value="ECO:0007669"/>
    <property type="project" value="InterPro"/>
</dbReference>
<keyword evidence="1" id="KW-0645">Protease</keyword>